<gene>
    <name evidence="3" type="ordered locus">Rta_20440</name>
</gene>
<dbReference type="Pfam" id="PF20408">
    <property type="entry name" value="Abhydrolase_11"/>
    <property type="match status" value="1"/>
</dbReference>
<dbReference type="PANTHER" id="PTHR22946">
    <property type="entry name" value="DIENELACTONE HYDROLASE DOMAIN-CONTAINING PROTEIN-RELATED"/>
    <property type="match status" value="1"/>
</dbReference>
<dbReference type="PATRIC" id="fig|365046.3.peg.2088"/>
<dbReference type="InterPro" id="IPR050261">
    <property type="entry name" value="FrsA_esterase"/>
</dbReference>
<evidence type="ECO:0000256" key="1">
    <source>
        <dbReference type="ARBA" id="ARBA00022801"/>
    </source>
</evidence>
<dbReference type="KEGG" id="rta:Rta_20440"/>
<dbReference type="PANTHER" id="PTHR22946:SF9">
    <property type="entry name" value="POLYKETIDE TRANSFERASE AF380"/>
    <property type="match status" value="1"/>
</dbReference>
<dbReference type="InterPro" id="IPR046879">
    <property type="entry name" value="KANL3/Tex30_Abhydrolase"/>
</dbReference>
<dbReference type="RefSeq" id="WP_013901369.1">
    <property type="nucleotide sequence ID" value="NC_015677.1"/>
</dbReference>
<sequence>MPTKVFTREVRIPAGDAWLQGDLVLPEEPLGLVLFAHGSGSGRHSGRNRRVAAQLQQQGIATLLPDLLTAQEQQDDSRTRQHRFDIPLLTGRLQDAAAWAAEQPVLTDLPLGLFGASTGSAAALIATARLRRRVTALVSRGGRADLAGPAVLAAIVAPTLLIVGGRDAETLALNQAAYEHLRCERSLAVVPGAGHLFEEPGALERVADLAAGWFQTRFAAAALEVAG</sequence>
<dbReference type="STRING" id="365046.Rta_20440"/>
<dbReference type="eggNOG" id="COG0412">
    <property type="taxonomic scope" value="Bacteria"/>
</dbReference>
<keyword evidence="1" id="KW-0378">Hydrolase</keyword>
<evidence type="ECO:0000259" key="2">
    <source>
        <dbReference type="Pfam" id="PF20408"/>
    </source>
</evidence>
<dbReference type="SUPFAM" id="SSF53474">
    <property type="entry name" value="alpha/beta-Hydrolases"/>
    <property type="match status" value="1"/>
</dbReference>
<keyword evidence="4" id="KW-1185">Reference proteome</keyword>
<feature type="domain" description="KANL3/Tex30 alpha/beta hydrolase-like" evidence="2">
    <location>
        <begin position="32"/>
        <end position="199"/>
    </location>
</feature>
<dbReference type="InterPro" id="IPR029058">
    <property type="entry name" value="AB_hydrolase_fold"/>
</dbReference>
<dbReference type="OrthoDB" id="9810066at2"/>
<reference evidence="3 4" key="2">
    <citation type="journal article" date="2011" name="PLoS ONE">
        <title>The Cyst-Dividing Bacterium Ramlibacter tataouinensis TTB310 Genome Reveals a Well-Stocked Toolbox for Adaptation to a Desert Environment.</title>
        <authorList>
            <person name="De Luca G."/>
            <person name="Barakat M."/>
            <person name="Ortet P."/>
            <person name="Fochesato S."/>
            <person name="Jourlin-Castelli C."/>
            <person name="Ansaldi M."/>
            <person name="Py B."/>
            <person name="Fichant G."/>
            <person name="Coutinho P.M."/>
            <person name="Voulhoux R."/>
            <person name="Bastien O."/>
            <person name="Marechal E."/>
            <person name="Henrissat B."/>
            <person name="Quentin Y."/>
            <person name="Noirot P."/>
            <person name="Filloux A."/>
            <person name="Mejean V."/>
            <person name="Dubow M.S."/>
            <person name="Barras F."/>
            <person name="Barbe V."/>
            <person name="Weissenbach J."/>
            <person name="Mihalcescu I."/>
            <person name="Vermeglio A."/>
            <person name="Achouak W."/>
            <person name="Heulin T."/>
        </authorList>
    </citation>
    <scope>NUCLEOTIDE SEQUENCE [LARGE SCALE GENOMIC DNA]</scope>
    <source>
        <strain evidence="4">ATCC BAA-407 / DSM 14655 / LMG 21543 / TTB310</strain>
    </source>
</reference>
<dbReference type="AlphaFoldDB" id="F5XYG1"/>
<dbReference type="HOGENOM" id="CLU_082991_0_0_4"/>
<dbReference type="EMBL" id="CP000245">
    <property type="protein sequence ID" value="AEG93137.1"/>
    <property type="molecule type" value="Genomic_DNA"/>
</dbReference>
<reference evidence="4" key="1">
    <citation type="submission" date="2006-01" db="EMBL/GenBank/DDBJ databases">
        <title>Genome of the cyst-dividing bacterium Ramlibacter tataouinensis.</title>
        <authorList>
            <person name="Barakat M."/>
            <person name="Ortet P."/>
            <person name="De Luca G."/>
            <person name="Jourlin-Castelli C."/>
            <person name="Ansaldi M."/>
            <person name="Py B."/>
            <person name="Fichant G."/>
            <person name="Coutinho P."/>
            <person name="Voulhoux R."/>
            <person name="Bastien O."/>
            <person name="Roy S."/>
            <person name="Marechal E."/>
            <person name="Henrissat B."/>
            <person name="Quentin Y."/>
            <person name="Noirot P."/>
            <person name="Filloux A."/>
            <person name="Mejean V."/>
            <person name="DuBow M."/>
            <person name="Barras F."/>
            <person name="Heulin T."/>
        </authorList>
    </citation>
    <scope>NUCLEOTIDE SEQUENCE [LARGE SCALE GENOMIC DNA]</scope>
    <source>
        <strain evidence="4">ATCC BAA-407 / DSM 14655 / LMG 21543 / TTB310</strain>
    </source>
</reference>
<proteinExistence type="predicted"/>
<organism evidence="3 4">
    <name type="scientific">Ramlibacter tataouinensis (strain ATCC BAA-407 / DSM 14655 / LMG 21543 / TTB310)</name>
    <dbReference type="NCBI Taxonomy" id="365046"/>
    <lineage>
        <taxon>Bacteria</taxon>
        <taxon>Pseudomonadati</taxon>
        <taxon>Pseudomonadota</taxon>
        <taxon>Betaproteobacteria</taxon>
        <taxon>Burkholderiales</taxon>
        <taxon>Comamonadaceae</taxon>
        <taxon>Ramlibacter</taxon>
    </lineage>
</organism>
<evidence type="ECO:0000313" key="3">
    <source>
        <dbReference type="EMBL" id="AEG93137.1"/>
    </source>
</evidence>
<accession>F5XYG1</accession>
<protein>
    <recommendedName>
        <fullName evidence="2">KANL3/Tex30 alpha/beta hydrolase-like domain-containing protein</fullName>
    </recommendedName>
</protein>
<dbReference type="ESTHER" id="ramtt-f5xyg1">
    <property type="family name" value="DLH-S"/>
</dbReference>
<dbReference type="Proteomes" id="UP000008385">
    <property type="component" value="Chromosome"/>
</dbReference>
<dbReference type="GO" id="GO:0052689">
    <property type="term" value="F:carboxylic ester hydrolase activity"/>
    <property type="evidence" value="ECO:0007669"/>
    <property type="project" value="UniProtKB-ARBA"/>
</dbReference>
<name>F5XYG1_RAMTT</name>
<dbReference type="Gene3D" id="3.40.50.1820">
    <property type="entry name" value="alpha/beta hydrolase"/>
    <property type="match status" value="1"/>
</dbReference>
<evidence type="ECO:0000313" key="4">
    <source>
        <dbReference type="Proteomes" id="UP000008385"/>
    </source>
</evidence>